<comment type="caution">
    <text evidence="1">The sequence shown here is derived from an EMBL/GenBank/DDBJ whole genome shotgun (WGS) entry which is preliminary data.</text>
</comment>
<dbReference type="OrthoDB" id="8086074at2"/>
<accession>A0A2T5UYF3</accession>
<dbReference type="AlphaFoldDB" id="A0A2T5UYF3"/>
<protein>
    <submittedName>
        <fullName evidence="1">Uncharacterized protein</fullName>
    </submittedName>
</protein>
<evidence type="ECO:0000313" key="1">
    <source>
        <dbReference type="EMBL" id="PTW56543.1"/>
    </source>
</evidence>
<keyword evidence="2" id="KW-1185">Reference proteome</keyword>
<organism evidence="1 2">
    <name type="scientific">Breoghania corrubedonensis</name>
    <dbReference type="NCBI Taxonomy" id="665038"/>
    <lineage>
        <taxon>Bacteria</taxon>
        <taxon>Pseudomonadati</taxon>
        <taxon>Pseudomonadota</taxon>
        <taxon>Alphaproteobacteria</taxon>
        <taxon>Hyphomicrobiales</taxon>
        <taxon>Stappiaceae</taxon>
        <taxon>Breoghania</taxon>
    </lineage>
</organism>
<dbReference type="Proteomes" id="UP000244081">
    <property type="component" value="Unassembled WGS sequence"/>
</dbReference>
<dbReference type="RefSeq" id="WP_107991587.1">
    <property type="nucleotide sequence ID" value="NZ_QAYG01000011.1"/>
</dbReference>
<dbReference type="EMBL" id="QAYG01000011">
    <property type="protein sequence ID" value="PTW56543.1"/>
    <property type="molecule type" value="Genomic_DNA"/>
</dbReference>
<name>A0A2T5UYF3_9HYPH</name>
<proteinExistence type="predicted"/>
<gene>
    <name evidence="1" type="ORF">C8N35_1116</name>
</gene>
<sequence>MNPPAFDNYSVPCPHCGATNTITTVDIPERMQIDCSACLAPLGSWGEIRTEISRDDRSAAR</sequence>
<reference evidence="1 2" key="1">
    <citation type="submission" date="2018-04" db="EMBL/GenBank/DDBJ databases">
        <title>Genomic Encyclopedia of Archaeal and Bacterial Type Strains, Phase II (KMG-II): from individual species to whole genera.</title>
        <authorList>
            <person name="Goeker M."/>
        </authorList>
    </citation>
    <scope>NUCLEOTIDE SEQUENCE [LARGE SCALE GENOMIC DNA]</scope>
    <source>
        <strain evidence="1 2">DSM 23382</strain>
    </source>
</reference>
<evidence type="ECO:0000313" key="2">
    <source>
        <dbReference type="Proteomes" id="UP000244081"/>
    </source>
</evidence>